<dbReference type="SUPFAM" id="SSF54909">
    <property type="entry name" value="Dimeric alpha+beta barrel"/>
    <property type="match status" value="1"/>
</dbReference>
<sequence length="110" mass="12124">MQYYGLIGNQTAKEGKGNQLAQLLIEASKVLEGFEGCIQYIIAQEVKNKDIIWVTEIWTSKEVHSASLQLPEIKSIIAEAMPFIEETSGLGAETIPVGGVIKNPFDKDEE</sequence>
<dbReference type="InterPro" id="IPR007138">
    <property type="entry name" value="ABM_dom"/>
</dbReference>
<dbReference type="STRING" id="1305737.GCA_000526355_01134"/>
<accession>A0A0P7X7X0</accession>
<gene>
    <name evidence="2" type="ORF">HLUCCX10_15315</name>
</gene>
<protein>
    <recommendedName>
        <fullName evidence="1">ABM domain-containing protein</fullName>
    </recommendedName>
</protein>
<dbReference type="PATRIC" id="fig|1305737.6.peg.28"/>
<dbReference type="PROSITE" id="PS51725">
    <property type="entry name" value="ABM"/>
    <property type="match status" value="1"/>
</dbReference>
<dbReference type="Proteomes" id="UP000050421">
    <property type="component" value="Unassembled WGS sequence"/>
</dbReference>
<name>A0A0P7X7X0_9BACT</name>
<comment type="caution">
    <text evidence="2">The sequence shown here is derived from an EMBL/GenBank/DDBJ whole genome shotgun (WGS) entry which is preliminary data.</text>
</comment>
<evidence type="ECO:0000313" key="3">
    <source>
        <dbReference type="Proteomes" id="UP000050421"/>
    </source>
</evidence>
<dbReference type="AlphaFoldDB" id="A0A0P7X7X0"/>
<evidence type="ECO:0000313" key="2">
    <source>
        <dbReference type="EMBL" id="KPQ11288.1"/>
    </source>
</evidence>
<organism evidence="2 3">
    <name type="scientific">Algoriphagus marincola HL-49</name>
    <dbReference type="NCBI Taxonomy" id="1305737"/>
    <lineage>
        <taxon>Bacteria</taxon>
        <taxon>Pseudomonadati</taxon>
        <taxon>Bacteroidota</taxon>
        <taxon>Cytophagia</taxon>
        <taxon>Cytophagales</taxon>
        <taxon>Cyclobacteriaceae</taxon>
        <taxon>Algoriphagus</taxon>
    </lineage>
</organism>
<feature type="domain" description="ABM" evidence="1">
    <location>
        <begin position="4"/>
        <end position="95"/>
    </location>
</feature>
<dbReference type="InterPro" id="IPR011008">
    <property type="entry name" value="Dimeric_a/b-barrel"/>
</dbReference>
<reference evidence="2 3" key="1">
    <citation type="submission" date="2015-09" db="EMBL/GenBank/DDBJ databases">
        <title>Identification and resolution of microdiversity through metagenomic sequencing of parallel consortia.</title>
        <authorList>
            <person name="Nelson W.C."/>
            <person name="Romine M.F."/>
            <person name="Lindemann S.R."/>
        </authorList>
    </citation>
    <scope>NUCLEOTIDE SEQUENCE [LARGE SCALE GENOMIC DNA]</scope>
    <source>
        <strain evidence="2">HL-49</strain>
    </source>
</reference>
<proteinExistence type="predicted"/>
<dbReference type="Pfam" id="PF03992">
    <property type="entry name" value="ABM"/>
    <property type="match status" value="1"/>
</dbReference>
<dbReference type="Gene3D" id="3.30.70.100">
    <property type="match status" value="1"/>
</dbReference>
<dbReference type="eggNOG" id="COG1359">
    <property type="taxonomic scope" value="Bacteria"/>
</dbReference>
<dbReference type="EMBL" id="LJXT01000123">
    <property type="protein sequence ID" value="KPQ11288.1"/>
    <property type="molecule type" value="Genomic_DNA"/>
</dbReference>
<evidence type="ECO:0000259" key="1">
    <source>
        <dbReference type="PROSITE" id="PS51725"/>
    </source>
</evidence>